<evidence type="ECO:0000313" key="3">
    <source>
        <dbReference type="EMBL" id="NEM07730.1"/>
    </source>
</evidence>
<proteinExistence type="predicted"/>
<comment type="caution">
    <text evidence="3">The sequence shown here is derived from an EMBL/GenBank/DDBJ whole genome shotgun (WGS) entry which is preliminary data.</text>
</comment>
<evidence type="ECO:0000313" key="4">
    <source>
        <dbReference type="Proteomes" id="UP000471126"/>
    </source>
</evidence>
<reference evidence="3 4" key="1">
    <citation type="submission" date="2019-12" db="EMBL/GenBank/DDBJ databases">
        <title>WGS of CPCC 203550 I12A-02606.</title>
        <authorList>
            <person name="Jiang Z."/>
        </authorList>
    </citation>
    <scope>NUCLEOTIDE SEQUENCE [LARGE SCALE GENOMIC DNA]</scope>
    <source>
        <strain evidence="3 4">I12A-02606</strain>
    </source>
</reference>
<dbReference type="EMBL" id="JAAGWE010000030">
    <property type="protein sequence ID" value="NEM07730.1"/>
    <property type="molecule type" value="Genomic_DNA"/>
</dbReference>
<protein>
    <submittedName>
        <fullName evidence="3">DUF3578 domain-containing protein</fullName>
    </submittedName>
</protein>
<evidence type="ECO:0000256" key="1">
    <source>
        <dbReference type="SAM" id="MobiDB-lite"/>
    </source>
</evidence>
<dbReference type="InterPro" id="IPR021961">
    <property type="entry name" value="McrB_DNA-bd"/>
</dbReference>
<feature type="domain" description="Type IV methyl-directed restriction enzyme EcoKMcrB subunit DNA-binding" evidence="2">
    <location>
        <begin position="30"/>
        <end position="111"/>
    </location>
</feature>
<dbReference type="AlphaFoldDB" id="A0A6P0GKC7"/>
<accession>A0A6P0GKC7</accession>
<organism evidence="3 4">
    <name type="scientific">Geodermatophilus normandii</name>
    <dbReference type="NCBI Taxonomy" id="1137989"/>
    <lineage>
        <taxon>Bacteria</taxon>
        <taxon>Bacillati</taxon>
        <taxon>Actinomycetota</taxon>
        <taxon>Actinomycetes</taxon>
        <taxon>Geodermatophilales</taxon>
        <taxon>Geodermatophilaceae</taxon>
        <taxon>Geodermatophilus</taxon>
    </lineage>
</organism>
<dbReference type="Gene3D" id="3.30.920.90">
    <property type="match status" value="1"/>
</dbReference>
<name>A0A6P0GKC7_9ACTN</name>
<dbReference type="Proteomes" id="UP000471126">
    <property type="component" value="Unassembled WGS sequence"/>
</dbReference>
<dbReference type="Pfam" id="PF12102">
    <property type="entry name" value="MrcB_N"/>
    <property type="match status" value="1"/>
</dbReference>
<feature type="region of interest" description="Disordered" evidence="1">
    <location>
        <begin position="108"/>
        <end position="137"/>
    </location>
</feature>
<evidence type="ECO:0000259" key="2">
    <source>
        <dbReference type="Pfam" id="PF12102"/>
    </source>
</evidence>
<gene>
    <name evidence="3" type="ORF">GCU54_17185</name>
</gene>
<sequence length="137" mass="14793">MQAELKEILLLQTEWTSGNSASMQRRGVLIRTEVAAWLRDRVGAIATVMPPDARDLAVTGRDSTGLKSEVPWIRIYSASHSPSPREGWYLVYLFSALGDRVYLSLNQGTTGRPAPGSGGVGQNSARRPAGVVRQGGL</sequence>